<reference evidence="1 2" key="1">
    <citation type="journal article" date="2016" name="Nat. Commun.">
        <title>Thousands of microbial genomes shed light on interconnected biogeochemical processes in an aquifer system.</title>
        <authorList>
            <person name="Anantharaman K."/>
            <person name="Brown C.T."/>
            <person name="Hug L.A."/>
            <person name="Sharon I."/>
            <person name="Castelle C.J."/>
            <person name="Probst A.J."/>
            <person name="Thomas B.C."/>
            <person name="Singh A."/>
            <person name="Wilkins M.J."/>
            <person name="Karaoz U."/>
            <person name="Brodie E.L."/>
            <person name="Williams K.H."/>
            <person name="Hubbard S.S."/>
            <person name="Banfield J.F."/>
        </authorList>
    </citation>
    <scope>NUCLEOTIDE SEQUENCE [LARGE SCALE GENOMIC DNA]</scope>
</reference>
<sequence length="133" mass="16040">MRKKSRRDILDLVSSFQAQIKNKPALPQMSTELRMMKFRIRPIQGDFSAVDLKDEDFIRALWSLGKLDEFFQKEIIRLTKRERQIFIKIFDDLYHRYQQELNRVNIYKGRPASEENKVLEMEIFREGTGRKIN</sequence>
<organism evidence="1 2">
    <name type="scientific">Candidatus Roizmanbacteria bacterium RIFCSPLOWO2_01_FULL_44_13</name>
    <dbReference type="NCBI Taxonomy" id="1802069"/>
    <lineage>
        <taxon>Bacteria</taxon>
        <taxon>Candidatus Roizmaniibacteriota</taxon>
    </lineage>
</organism>
<dbReference type="STRING" id="1802069.A2970_00030"/>
<protein>
    <submittedName>
        <fullName evidence="1">Uncharacterized protein</fullName>
    </submittedName>
</protein>
<dbReference type="Proteomes" id="UP000178857">
    <property type="component" value="Unassembled WGS sequence"/>
</dbReference>
<name>A0A1F7JBP5_9BACT</name>
<evidence type="ECO:0000313" key="2">
    <source>
        <dbReference type="Proteomes" id="UP000178857"/>
    </source>
</evidence>
<comment type="caution">
    <text evidence="1">The sequence shown here is derived from an EMBL/GenBank/DDBJ whole genome shotgun (WGS) entry which is preliminary data.</text>
</comment>
<dbReference type="EMBL" id="MGAT01000007">
    <property type="protein sequence ID" value="OGK53039.1"/>
    <property type="molecule type" value="Genomic_DNA"/>
</dbReference>
<proteinExistence type="predicted"/>
<gene>
    <name evidence="1" type="ORF">A2970_00030</name>
</gene>
<accession>A0A1F7JBP5</accession>
<dbReference type="AlphaFoldDB" id="A0A1F7JBP5"/>
<evidence type="ECO:0000313" key="1">
    <source>
        <dbReference type="EMBL" id="OGK53039.1"/>
    </source>
</evidence>